<dbReference type="SFLD" id="SFLDG00179">
    <property type="entry name" value="mandelate_racemase"/>
    <property type="match status" value="1"/>
</dbReference>
<accession>A0A367XYK3</accession>
<dbReference type="Proteomes" id="UP000253508">
    <property type="component" value="Unassembled WGS sequence"/>
</dbReference>
<evidence type="ECO:0000259" key="2">
    <source>
        <dbReference type="SMART" id="SM00922"/>
    </source>
</evidence>
<dbReference type="InterPro" id="IPR013342">
    <property type="entry name" value="Mandelate_racemase_C"/>
</dbReference>
<proteinExistence type="predicted"/>
<keyword evidence="4" id="KW-1185">Reference proteome</keyword>
<dbReference type="SUPFAM" id="SSF51604">
    <property type="entry name" value="Enolase C-terminal domain-like"/>
    <property type="match status" value="1"/>
</dbReference>
<evidence type="ECO:0000313" key="4">
    <source>
        <dbReference type="Proteomes" id="UP000253508"/>
    </source>
</evidence>
<evidence type="ECO:0000313" key="3">
    <source>
        <dbReference type="EMBL" id="RCK58683.1"/>
    </source>
</evidence>
<dbReference type="SFLD" id="SFLDS00001">
    <property type="entry name" value="Enolase"/>
    <property type="match status" value="1"/>
</dbReference>
<reference evidence="3 4" key="1">
    <citation type="submission" date="2018-07" db="EMBL/GenBank/DDBJ databases">
        <title>Microbacterium endoborsara sp. nov., a novel actinobacterium isolated from Borszczowia aralocaspica.</title>
        <authorList>
            <person name="An D."/>
        </authorList>
    </citation>
    <scope>NUCLEOTIDE SEQUENCE [LARGE SCALE GENOMIC DNA]</scope>
    <source>
        <strain evidence="3 4">C1.15228</strain>
    </source>
</reference>
<dbReference type="GO" id="GO:0009063">
    <property type="term" value="P:amino acid catabolic process"/>
    <property type="evidence" value="ECO:0007669"/>
    <property type="project" value="InterPro"/>
</dbReference>
<dbReference type="PANTHER" id="PTHR48080">
    <property type="entry name" value="D-GALACTONATE DEHYDRATASE-RELATED"/>
    <property type="match status" value="1"/>
</dbReference>
<sequence>MKIERIETFLVAPRWLLCRIETDTGLVGWGEPSLEGRARTVQTAVEELRPLLIGRDPSRIEDLWIHMTRGTFYRGGPILSSAVAGIDQALWDIKGKMHGVPVHELFGGPVRDRVRYYSWVGGDEPAEIADAVREQVEKGSTAIKMNAIGRTRAISTNAELDSVVARAEEARSALGREGDFAIDFHGRMSIVDSRRMIPRLAETGPLFIEEPVVPEQTHLLPQLTNLGVPIATGERLFSRQDFLPAFEAGISVAQPDISHAGGISEVARITTMAEVWGVHVAPHCPLGPIALASSLQIAFAKHNFLIQEISAGIHYNKGADLLDYLVDTSVFTTENGAIPRLTSPGLGIEIDEAAVRAADKAEFEWISPTWRDDDGAFAEW</sequence>
<name>A0A367XYK3_9MICO</name>
<dbReference type="InterPro" id="IPR036849">
    <property type="entry name" value="Enolase-like_C_sf"/>
</dbReference>
<organism evidence="3 4">
    <name type="scientific">Microbacterium sorbitolivorans</name>
    <dbReference type="NCBI Taxonomy" id="1867410"/>
    <lineage>
        <taxon>Bacteria</taxon>
        <taxon>Bacillati</taxon>
        <taxon>Actinomycetota</taxon>
        <taxon>Actinomycetes</taxon>
        <taxon>Micrococcales</taxon>
        <taxon>Microbacteriaceae</taxon>
        <taxon>Microbacterium</taxon>
    </lineage>
</organism>
<comment type="caution">
    <text evidence="3">The sequence shown here is derived from an EMBL/GenBank/DDBJ whole genome shotgun (WGS) entry which is preliminary data.</text>
</comment>
<dbReference type="InterPro" id="IPR013341">
    <property type="entry name" value="Mandelate_racemase_N_dom"/>
</dbReference>
<dbReference type="PROSITE" id="PS00908">
    <property type="entry name" value="MR_MLE_1"/>
    <property type="match status" value="1"/>
</dbReference>
<dbReference type="InterPro" id="IPR018110">
    <property type="entry name" value="Mandel_Rmase/mucon_lact_enz_CS"/>
</dbReference>
<dbReference type="Pfam" id="PF02746">
    <property type="entry name" value="MR_MLE_N"/>
    <property type="match status" value="1"/>
</dbReference>
<dbReference type="Gene3D" id="3.30.390.10">
    <property type="entry name" value="Enolase-like, N-terminal domain"/>
    <property type="match status" value="1"/>
</dbReference>
<dbReference type="RefSeq" id="WP_114118285.1">
    <property type="nucleotide sequence ID" value="NZ_BMHU01000002.1"/>
</dbReference>
<dbReference type="GO" id="GO:0008869">
    <property type="term" value="F:galactonate dehydratase activity"/>
    <property type="evidence" value="ECO:0007669"/>
    <property type="project" value="UniProtKB-EC"/>
</dbReference>
<keyword evidence="1 3" id="KW-0456">Lyase</keyword>
<protein>
    <submittedName>
        <fullName evidence="3">Galactonate dehydratase</fullName>
        <ecNumber evidence="3">4.2.1.6</ecNumber>
    </submittedName>
</protein>
<gene>
    <name evidence="3" type="ORF">DTO57_11085</name>
</gene>
<dbReference type="AlphaFoldDB" id="A0A367XYK3"/>
<dbReference type="Pfam" id="PF13378">
    <property type="entry name" value="MR_MLE_C"/>
    <property type="match status" value="1"/>
</dbReference>
<dbReference type="InterPro" id="IPR029065">
    <property type="entry name" value="Enolase_C-like"/>
</dbReference>
<dbReference type="SUPFAM" id="SSF54826">
    <property type="entry name" value="Enolase N-terminal domain-like"/>
    <property type="match status" value="1"/>
</dbReference>
<evidence type="ECO:0000256" key="1">
    <source>
        <dbReference type="ARBA" id="ARBA00023239"/>
    </source>
</evidence>
<dbReference type="InterPro" id="IPR034593">
    <property type="entry name" value="DgoD-like"/>
</dbReference>
<feature type="domain" description="Mandelate racemase/muconate lactonizing enzyme C-terminal" evidence="2">
    <location>
        <begin position="125"/>
        <end position="229"/>
    </location>
</feature>
<dbReference type="PANTHER" id="PTHR48080:SF2">
    <property type="entry name" value="D-GALACTONATE DEHYDRATASE"/>
    <property type="match status" value="1"/>
</dbReference>
<dbReference type="InterPro" id="IPR029017">
    <property type="entry name" value="Enolase-like_N"/>
</dbReference>
<dbReference type="EMBL" id="QORO01000003">
    <property type="protein sequence ID" value="RCK58683.1"/>
    <property type="molecule type" value="Genomic_DNA"/>
</dbReference>
<dbReference type="Gene3D" id="3.20.20.120">
    <property type="entry name" value="Enolase-like C-terminal domain"/>
    <property type="match status" value="1"/>
</dbReference>
<dbReference type="NCBIfam" id="NF010624">
    <property type="entry name" value="PRK14017.1"/>
    <property type="match status" value="1"/>
</dbReference>
<dbReference type="SMART" id="SM00922">
    <property type="entry name" value="MR_MLE"/>
    <property type="match status" value="1"/>
</dbReference>
<dbReference type="OrthoDB" id="9802699at2"/>
<dbReference type="EC" id="4.2.1.6" evidence="3"/>